<dbReference type="InterPro" id="IPR051542">
    <property type="entry name" value="Hydrogenase_cytochrome"/>
</dbReference>
<evidence type="ECO:0000259" key="7">
    <source>
        <dbReference type="Pfam" id="PF01292"/>
    </source>
</evidence>
<dbReference type="OrthoDB" id="196472at2"/>
<evidence type="ECO:0000256" key="3">
    <source>
        <dbReference type="ARBA" id="ARBA00022692"/>
    </source>
</evidence>
<sequence>MTSASQEKSVNVWDPLVRSGHWAMVAAFIVAYLSGEEESGGASQLHVWSGYAIGAIVAARVLWGFVAAGHARFGDFAFGPIAGILYLGELVRGRARRYIGHSPAGAVMVFALLLSLAGTVGTGLMANSGGDKQAAGNAGGGMVAQAVAEENEHGGSKKGGEGAESAIGDLHGVLANITLGLIILHVLGVGLASVAHRENLVLSMITGRKRPGAQS</sequence>
<evidence type="ECO:0000313" key="9">
    <source>
        <dbReference type="Proteomes" id="UP000236286"/>
    </source>
</evidence>
<name>A0A2J7TKC8_METSI</name>
<evidence type="ECO:0000256" key="1">
    <source>
        <dbReference type="ARBA" id="ARBA00004651"/>
    </source>
</evidence>
<gene>
    <name evidence="8" type="ORF">CR492_03825</name>
</gene>
<feature type="transmembrane region" description="Helical" evidence="6">
    <location>
        <begin position="47"/>
        <end position="67"/>
    </location>
</feature>
<dbReference type="InterPro" id="IPR016174">
    <property type="entry name" value="Di-haem_cyt_TM"/>
</dbReference>
<dbReference type="Proteomes" id="UP000236286">
    <property type="component" value="Unassembled WGS sequence"/>
</dbReference>
<evidence type="ECO:0000256" key="4">
    <source>
        <dbReference type="ARBA" id="ARBA00022989"/>
    </source>
</evidence>
<dbReference type="RefSeq" id="WP_102842420.1">
    <property type="nucleotide sequence ID" value="NZ_PDZR01000002.1"/>
</dbReference>
<evidence type="ECO:0000256" key="6">
    <source>
        <dbReference type="SAM" id="Phobius"/>
    </source>
</evidence>
<dbReference type="Pfam" id="PF01292">
    <property type="entry name" value="Ni_hydr_CYTB"/>
    <property type="match status" value="1"/>
</dbReference>
<feature type="transmembrane region" description="Helical" evidence="6">
    <location>
        <begin position="103"/>
        <end position="126"/>
    </location>
</feature>
<dbReference type="PANTHER" id="PTHR30485:SF2">
    <property type="entry name" value="BLL0597 PROTEIN"/>
    <property type="match status" value="1"/>
</dbReference>
<keyword evidence="4 6" id="KW-1133">Transmembrane helix</keyword>
<comment type="caution">
    <text evidence="8">The sequence shown here is derived from an EMBL/GenBank/DDBJ whole genome shotgun (WGS) entry which is preliminary data.</text>
</comment>
<dbReference type="SUPFAM" id="SSF81342">
    <property type="entry name" value="Transmembrane di-heme cytochromes"/>
    <property type="match status" value="1"/>
</dbReference>
<dbReference type="PANTHER" id="PTHR30485">
    <property type="entry name" value="NI/FE-HYDROGENASE 1 B-TYPE CYTOCHROME SUBUNIT"/>
    <property type="match status" value="1"/>
</dbReference>
<dbReference type="InterPro" id="IPR011577">
    <property type="entry name" value="Cyt_b561_bac/Ni-Hgenase"/>
</dbReference>
<dbReference type="GO" id="GO:0005886">
    <property type="term" value="C:plasma membrane"/>
    <property type="evidence" value="ECO:0007669"/>
    <property type="project" value="UniProtKB-SubCell"/>
</dbReference>
<evidence type="ECO:0000256" key="2">
    <source>
        <dbReference type="ARBA" id="ARBA00022475"/>
    </source>
</evidence>
<evidence type="ECO:0000256" key="5">
    <source>
        <dbReference type="ARBA" id="ARBA00023136"/>
    </source>
</evidence>
<dbReference type="Gene3D" id="1.20.950.20">
    <property type="entry name" value="Transmembrane di-heme cytochromes, Chain C"/>
    <property type="match status" value="1"/>
</dbReference>
<dbReference type="AlphaFoldDB" id="A0A2J7TKC8"/>
<evidence type="ECO:0000313" key="8">
    <source>
        <dbReference type="EMBL" id="PNG27222.1"/>
    </source>
</evidence>
<dbReference type="EMBL" id="PDZR01000002">
    <property type="protein sequence ID" value="PNG27222.1"/>
    <property type="molecule type" value="Genomic_DNA"/>
</dbReference>
<dbReference type="GO" id="GO:0009055">
    <property type="term" value="F:electron transfer activity"/>
    <property type="evidence" value="ECO:0007669"/>
    <property type="project" value="InterPro"/>
</dbReference>
<organism evidence="8 9">
    <name type="scientific">Methylocella silvestris</name>
    <dbReference type="NCBI Taxonomy" id="199596"/>
    <lineage>
        <taxon>Bacteria</taxon>
        <taxon>Pseudomonadati</taxon>
        <taxon>Pseudomonadota</taxon>
        <taxon>Alphaproteobacteria</taxon>
        <taxon>Hyphomicrobiales</taxon>
        <taxon>Beijerinckiaceae</taxon>
        <taxon>Methylocella</taxon>
    </lineage>
</organism>
<dbReference type="GO" id="GO:0020037">
    <property type="term" value="F:heme binding"/>
    <property type="evidence" value="ECO:0007669"/>
    <property type="project" value="TreeGrafter"/>
</dbReference>
<feature type="domain" description="Cytochrome b561 bacterial/Ni-hydrogenase" evidence="7">
    <location>
        <begin position="12"/>
        <end position="207"/>
    </location>
</feature>
<comment type="subcellular location">
    <subcellularLocation>
        <location evidence="1">Cell membrane</location>
        <topology evidence="1">Multi-pass membrane protein</topology>
    </subcellularLocation>
</comment>
<dbReference type="GO" id="GO:0022904">
    <property type="term" value="P:respiratory electron transport chain"/>
    <property type="evidence" value="ECO:0007669"/>
    <property type="project" value="InterPro"/>
</dbReference>
<keyword evidence="2" id="KW-1003">Cell membrane</keyword>
<protein>
    <submittedName>
        <fullName evidence="8">Cytochrome B</fullName>
    </submittedName>
</protein>
<accession>A0A2J7TKC8</accession>
<feature type="transmembrane region" description="Helical" evidence="6">
    <location>
        <begin position="173"/>
        <end position="195"/>
    </location>
</feature>
<keyword evidence="3 6" id="KW-0812">Transmembrane</keyword>
<keyword evidence="5 6" id="KW-0472">Membrane</keyword>
<proteinExistence type="predicted"/>
<reference evidence="8 9" key="1">
    <citation type="submission" date="2017-10" db="EMBL/GenBank/DDBJ databases">
        <title>Genome announcement of Methylocella silvestris TVC from permafrost.</title>
        <authorList>
            <person name="Wang J."/>
            <person name="Geng K."/>
            <person name="Ul-Haque F."/>
            <person name="Crombie A.T."/>
            <person name="Street L.E."/>
            <person name="Wookey P.A."/>
            <person name="Murrell J.C."/>
            <person name="Pratscher J."/>
        </authorList>
    </citation>
    <scope>NUCLEOTIDE SEQUENCE [LARGE SCALE GENOMIC DNA]</scope>
    <source>
        <strain evidence="8 9">TVC</strain>
    </source>
</reference>
<feature type="transmembrane region" description="Helical" evidence="6">
    <location>
        <begin position="73"/>
        <end position="91"/>
    </location>
</feature>
<feature type="transmembrane region" description="Helical" evidence="6">
    <location>
        <begin position="20"/>
        <end position="35"/>
    </location>
</feature>